<feature type="binding site" evidence="6">
    <location>
        <position position="300"/>
    </location>
    <ligand>
        <name>Mn(2+)</name>
        <dbReference type="ChEBI" id="CHEBI:29035"/>
    </ligand>
</feature>
<dbReference type="NCBIfam" id="NF002795">
    <property type="entry name" value="PRK02929.1"/>
    <property type="match status" value="1"/>
</dbReference>
<dbReference type="SUPFAM" id="SSF50443">
    <property type="entry name" value="FucI/AraA C-terminal domain-like"/>
    <property type="match status" value="1"/>
</dbReference>
<dbReference type="Pfam" id="PF24856">
    <property type="entry name" value="AraA_central"/>
    <property type="match status" value="1"/>
</dbReference>
<accession>A0A239U3P9</accession>
<dbReference type="GO" id="GO:0030145">
    <property type="term" value="F:manganese ion binding"/>
    <property type="evidence" value="ECO:0007669"/>
    <property type="project" value="UniProtKB-UniRule"/>
</dbReference>
<feature type="domain" description="L-arabinose isomerase N-terminal" evidence="7">
    <location>
        <begin position="7"/>
        <end position="172"/>
    </location>
</feature>
<name>A0A239U3P9_9FIRM</name>
<evidence type="ECO:0000313" key="11">
    <source>
        <dbReference type="Proteomes" id="UP000215383"/>
    </source>
</evidence>
<dbReference type="InterPro" id="IPR003762">
    <property type="entry name" value="Lara_isomerase"/>
</dbReference>
<keyword evidence="1 6" id="KW-0479">Metal-binding</keyword>
<dbReference type="UniPathway" id="UPA00145">
    <property type="reaction ID" value="UER00565"/>
</dbReference>
<feature type="binding site" evidence="6">
    <location>
        <position position="346"/>
    </location>
    <ligand>
        <name>Mn(2+)</name>
        <dbReference type="ChEBI" id="CHEBI:29035"/>
    </ligand>
</feature>
<dbReference type="Proteomes" id="UP000215383">
    <property type="component" value="Chromosome 1"/>
</dbReference>
<dbReference type="InterPro" id="IPR055390">
    <property type="entry name" value="AraA_central"/>
</dbReference>
<evidence type="ECO:0000256" key="5">
    <source>
        <dbReference type="ARBA" id="ARBA00023277"/>
    </source>
</evidence>
<dbReference type="PIRSF" id="PIRSF001478">
    <property type="entry name" value="L-ara_isomerase"/>
    <property type="match status" value="1"/>
</dbReference>
<dbReference type="PANTHER" id="PTHR38464">
    <property type="entry name" value="L-ARABINOSE ISOMERASE"/>
    <property type="match status" value="1"/>
</dbReference>
<comment type="catalytic activity">
    <reaction evidence="6">
        <text>beta-L-arabinopyranose = L-ribulose</text>
        <dbReference type="Rhea" id="RHEA:14821"/>
        <dbReference type="ChEBI" id="CHEBI:16880"/>
        <dbReference type="ChEBI" id="CHEBI:40886"/>
        <dbReference type="EC" id="5.3.1.4"/>
    </reaction>
</comment>
<dbReference type="PANTHER" id="PTHR38464:SF1">
    <property type="entry name" value="L-ARABINOSE ISOMERASE"/>
    <property type="match status" value="1"/>
</dbReference>
<dbReference type="OrthoDB" id="9765600at2"/>
<dbReference type="InterPro" id="IPR024664">
    <property type="entry name" value="Ara_Isoase_C"/>
</dbReference>
<organism evidence="10 11">
    <name type="scientific">Megamonas hypermegale</name>
    <dbReference type="NCBI Taxonomy" id="158847"/>
    <lineage>
        <taxon>Bacteria</taxon>
        <taxon>Bacillati</taxon>
        <taxon>Bacillota</taxon>
        <taxon>Negativicutes</taxon>
        <taxon>Selenomonadales</taxon>
        <taxon>Selenomonadaceae</taxon>
        <taxon>Megamonas</taxon>
    </lineage>
</organism>
<feature type="domain" description="L-arabinose isomerase C-terminal" evidence="8">
    <location>
        <begin position="322"/>
        <end position="467"/>
    </location>
</feature>
<dbReference type="SUPFAM" id="SSF53743">
    <property type="entry name" value="FucI/AraA N-terminal and middle domains"/>
    <property type="match status" value="1"/>
</dbReference>
<keyword evidence="4 6" id="KW-0413">Isomerase</keyword>
<evidence type="ECO:0000256" key="6">
    <source>
        <dbReference type="HAMAP-Rule" id="MF_00519"/>
    </source>
</evidence>
<feature type="binding site" evidence="6">
    <location>
        <position position="445"/>
    </location>
    <ligand>
        <name>Mn(2+)</name>
        <dbReference type="ChEBI" id="CHEBI:29035"/>
    </ligand>
</feature>
<comment type="similarity">
    <text evidence="6">Belongs to the arabinose isomerase family.</text>
</comment>
<keyword evidence="2 6" id="KW-0054">Arabinose catabolism</keyword>
<evidence type="ECO:0000313" key="10">
    <source>
        <dbReference type="EMBL" id="SNV04576.1"/>
    </source>
</evidence>
<evidence type="ECO:0000256" key="3">
    <source>
        <dbReference type="ARBA" id="ARBA00023211"/>
    </source>
</evidence>
<dbReference type="GO" id="GO:0019569">
    <property type="term" value="P:L-arabinose catabolic process to D-xylulose 5-phosphate"/>
    <property type="evidence" value="ECO:0007669"/>
    <property type="project" value="UniProtKB-UniRule"/>
</dbReference>
<dbReference type="GO" id="GO:0008733">
    <property type="term" value="F:L-arabinose isomerase activity"/>
    <property type="evidence" value="ECO:0007669"/>
    <property type="project" value="UniProtKB-UniRule"/>
</dbReference>
<protein>
    <recommendedName>
        <fullName evidence="6">L-arabinose isomerase</fullName>
        <ecNumber evidence="6">5.3.1.4</ecNumber>
    </recommendedName>
</protein>
<dbReference type="InterPro" id="IPR004216">
    <property type="entry name" value="Fuc/Ara_isomerase_C"/>
</dbReference>
<dbReference type="GeneID" id="78507991"/>
<reference evidence="10 11" key="1">
    <citation type="submission" date="2017-06" db="EMBL/GenBank/DDBJ databases">
        <authorList>
            <consortium name="Pathogen Informatics"/>
        </authorList>
    </citation>
    <scope>NUCLEOTIDE SEQUENCE [LARGE SCALE GENOMIC DNA]</scope>
    <source>
        <strain evidence="10 11">NCTC10570</strain>
    </source>
</reference>
<comment type="function">
    <text evidence="6">Catalyzes the conversion of L-arabinose to L-ribulose.</text>
</comment>
<dbReference type="InterPro" id="IPR038583">
    <property type="entry name" value="AraA_N_sf"/>
</dbReference>
<dbReference type="InterPro" id="IPR055389">
    <property type="entry name" value="AraA_N"/>
</dbReference>
<dbReference type="eggNOG" id="COG2160">
    <property type="taxonomic scope" value="Bacteria"/>
</dbReference>
<dbReference type="InterPro" id="IPR009015">
    <property type="entry name" value="Fucose_isomerase_N/cen_sf"/>
</dbReference>
<evidence type="ECO:0000256" key="1">
    <source>
        <dbReference type="ARBA" id="ARBA00022723"/>
    </source>
</evidence>
<feature type="binding site" evidence="6">
    <location>
        <position position="327"/>
    </location>
    <ligand>
        <name>Mn(2+)</name>
        <dbReference type="ChEBI" id="CHEBI:29035"/>
    </ligand>
</feature>
<keyword evidence="5 6" id="KW-0119">Carbohydrate metabolism</keyword>
<dbReference type="EMBL" id="LT906446">
    <property type="protein sequence ID" value="SNV04576.1"/>
    <property type="molecule type" value="Genomic_DNA"/>
</dbReference>
<dbReference type="AlphaFoldDB" id="A0A239U3P9"/>
<evidence type="ECO:0000259" key="8">
    <source>
        <dbReference type="Pfam" id="PF11762"/>
    </source>
</evidence>
<dbReference type="RefSeq" id="WP_027889156.1">
    <property type="nucleotide sequence ID" value="NZ_CALXYH010000060.1"/>
</dbReference>
<proteinExistence type="inferred from homology"/>
<dbReference type="Gene3D" id="3.40.50.10940">
    <property type="match status" value="1"/>
</dbReference>
<comment type="pathway">
    <text evidence="6">Carbohydrate degradation; L-arabinose degradation via L-ribulose; D-xylulose 5-phosphate from L-arabinose (bacterial route): step 1/3.</text>
</comment>
<evidence type="ECO:0000256" key="2">
    <source>
        <dbReference type="ARBA" id="ARBA00022935"/>
    </source>
</evidence>
<dbReference type="Pfam" id="PF11762">
    <property type="entry name" value="Arabinose_Iso_C"/>
    <property type="match status" value="1"/>
</dbReference>
<comment type="cofactor">
    <cofactor evidence="6">
        <name>Mn(2+)</name>
        <dbReference type="ChEBI" id="CHEBI:29035"/>
    </cofactor>
    <text evidence="6">Binds 1 Mn(2+) ion per subunit.</text>
</comment>
<evidence type="ECO:0000259" key="7">
    <source>
        <dbReference type="Pfam" id="PF02610"/>
    </source>
</evidence>
<feature type="domain" description="L-arabinose isomerase central" evidence="9">
    <location>
        <begin position="177"/>
        <end position="318"/>
    </location>
</feature>
<keyword evidence="11" id="KW-1185">Reference proteome</keyword>
<gene>
    <name evidence="6 10" type="primary">araA</name>
    <name evidence="10" type="ORF">SAMEA4364220_02007</name>
</gene>
<evidence type="ECO:0000256" key="4">
    <source>
        <dbReference type="ARBA" id="ARBA00023235"/>
    </source>
</evidence>
<dbReference type="EC" id="5.3.1.4" evidence="6"/>
<evidence type="ECO:0000259" key="9">
    <source>
        <dbReference type="Pfam" id="PF24856"/>
    </source>
</evidence>
<keyword evidence="3 6" id="KW-0464">Manganese</keyword>
<sequence length="494" mass="55358">MKKLQDYKFWFIVGSQFLYGPEALKSVEDDARKMVDGLNASGKLPAKIEFKAVGTTAEVIDRFVMDANYDDTCAGIITWMHTFSPSKMWIRGLKKLQKPYLHLHTQYNQEIPNEGIDMDFMNLNQSAHGDREHGFIGTRMRLARKVVVGYWETDAVQQKIASWMRTAIGVIASRTLKVVRFGDNMRNVAVTEGDKVEAEIKFGWSVNTWAVGDLVQYINAVTEEQIDAQVKEYEAKYEMNTDNIASVRYQAKMEVGIKKFLEDNDADGFVNTFEDLYGMDQLPGLATQDLTAQGYGFGPEGDWKISCLTAVMKTMAQGIDEGTALMEDYTYHFGKDGEDSYNLGAHMLEVCPSVAAGKPKIEVHELGIGGKDDPARLVFEGKAGKAIVATLIDMGGRMRLIVNDVECVKPIMPMPNLPVARVMWKPLPCLEKSAEAWILAGGAHHCVISYTVTAEQLRDWANIMGIEFVHITKDLDLDAFKDQLFLSDIAWKLK</sequence>
<dbReference type="HAMAP" id="MF_00519">
    <property type="entry name" value="Arabinose_Isome"/>
    <property type="match status" value="1"/>
</dbReference>
<dbReference type="Pfam" id="PF02610">
    <property type="entry name" value="AraA_N"/>
    <property type="match status" value="1"/>
</dbReference>
<dbReference type="GO" id="GO:0005829">
    <property type="term" value="C:cytosol"/>
    <property type="evidence" value="ECO:0007669"/>
    <property type="project" value="TreeGrafter"/>
</dbReference>